<evidence type="ECO:0000313" key="2">
    <source>
        <dbReference type="EMBL" id="GES39320.1"/>
    </source>
</evidence>
<gene>
    <name evidence="2" type="ORF">RAJCM14343_4588</name>
</gene>
<feature type="region of interest" description="Disordered" evidence="1">
    <location>
        <begin position="90"/>
        <end position="164"/>
    </location>
</feature>
<sequence length="197" mass="21597">MHGLRHQRGLSSGSVPNSVPITMGQAVRVPPRDFAVRAREPGGQRGGDLVFDHGVLHRGEQVLGPNIAVEGFPRRRSPCPCRMMFSTSTTRAGCNTRRNTPREEHLGQESVSRSDGRSRGDPSRQARPACSRIRAVVQRAGRGRRPARRGEVAAETGVDYSLPPRGEVRRLRQGCSPHTRYETGKCVAECADEARPS</sequence>
<evidence type="ECO:0000313" key="3">
    <source>
        <dbReference type="Proteomes" id="UP000325466"/>
    </source>
</evidence>
<name>A0ABQ0YSE2_9NOCA</name>
<dbReference type="Proteomes" id="UP000325466">
    <property type="component" value="Unassembled WGS sequence"/>
</dbReference>
<accession>A0ABQ0YSE2</accession>
<keyword evidence="3" id="KW-1185">Reference proteome</keyword>
<reference evidence="2 3" key="1">
    <citation type="journal article" date="2018" name="Biodegradation">
        <title>1,4-Dioxane degradation characteristics of Rhodococcus aetherivorans JCM 14343.</title>
        <authorList>
            <person name="Inoue D."/>
            <person name="Tsunoda T."/>
            <person name="Yamamoto N."/>
            <person name="Ike M."/>
            <person name="Sei K."/>
        </authorList>
    </citation>
    <scope>NUCLEOTIDE SEQUENCE [LARGE SCALE GENOMIC DNA]</scope>
    <source>
        <strain evidence="2 3">JCM 14343</strain>
    </source>
</reference>
<dbReference type="EMBL" id="BLAH01000113">
    <property type="protein sequence ID" value="GES39320.1"/>
    <property type="molecule type" value="Genomic_DNA"/>
</dbReference>
<proteinExistence type="predicted"/>
<protein>
    <submittedName>
        <fullName evidence="2">Uncharacterized protein</fullName>
    </submittedName>
</protein>
<feature type="compositionally biased region" description="Basic and acidic residues" evidence="1">
    <location>
        <begin position="100"/>
        <end position="124"/>
    </location>
</feature>
<evidence type="ECO:0000256" key="1">
    <source>
        <dbReference type="SAM" id="MobiDB-lite"/>
    </source>
</evidence>
<feature type="region of interest" description="Disordered" evidence="1">
    <location>
        <begin position="1"/>
        <end position="24"/>
    </location>
</feature>
<feature type="compositionally biased region" description="Polar residues" evidence="1">
    <location>
        <begin position="9"/>
        <end position="20"/>
    </location>
</feature>
<comment type="caution">
    <text evidence="2">The sequence shown here is derived from an EMBL/GenBank/DDBJ whole genome shotgun (WGS) entry which is preliminary data.</text>
</comment>
<organism evidence="2 3">
    <name type="scientific">Rhodococcus aetherivorans</name>
    <dbReference type="NCBI Taxonomy" id="191292"/>
    <lineage>
        <taxon>Bacteria</taxon>
        <taxon>Bacillati</taxon>
        <taxon>Actinomycetota</taxon>
        <taxon>Actinomycetes</taxon>
        <taxon>Mycobacteriales</taxon>
        <taxon>Nocardiaceae</taxon>
        <taxon>Rhodococcus</taxon>
    </lineage>
</organism>